<dbReference type="InterPro" id="IPR001339">
    <property type="entry name" value="mRNA_cap_enzyme_adenylation"/>
</dbReference>
<dbReference type="EMBL" id="WTPW01000959">
    <property type="protein sequence ID" value="KAF0467105.1"/>
    <property type="molecule type" value="Genomic_DNA"/>
</dbReference>
<dbReference type="Gene3D" id="2.40.50.140">
    <property type="entry name" value="Nucleic acid-binding proteins"/>
    <property type="match status" value="1"/>
</dbReference>
<feature type="domain" description="mRNA capping enzyme adenylation" evidence="3">
    <location>
        <begin position="49"/>
        <end position="238"/>
    </location>
</feature>
<feature type="compositionally biased region" description="Polar residues" evidence="2">
    <location>
        <begin position="791"/>
        <end position="823"/>
    </location>
</feature>
<evidence type="ECO:0000259" key="3">
    <source>
        <dbReference type="Pfam" id="PF01331"/>
    </source>
</evidence>
<dbReference type="Pfam" id="PF01331">
    <property type="entry name" value="mRNA_cap_enzyme"/>
    <property type="match status" value="1"/>
</dbReference>
<feature type="compositionally biased region" description="Polar residues" evidence="2">
    <location>
        <begin position="425"/>
        <end position="438"/>
    </location>
</feature>
<feature type="compositionally biased region" description="Polar residues" evidence="2">
    <location>
        <begin position="562"/>
        <end position="604"/>
    </location>
</feature>
<feature type="region of interest" description="Disordered" evidence="2">
    <location>
        <begin position="638"/>
        <end position="658"/>
    </location>
</feature>
<dbReference type="PANTHER" id="PTHR10367">
    <property type="entry name" value="MRNA-CAPPING ENZYME"/>
    <property type="match status" value="1"/>
</dbReference>
<dbReference type="InterPro" id="IPR051029">
    <property type="entry name" value="mRNA_Capping_Enz/RNA_Phosphat"/>
</dbReference>
<feature type="compositionally biased region" description="Polar residues" evidence="2">
    <location>
        <begin position="860"/>
        <end position="872"/>
    </location>
</feature>
<dbReference type="OrthoDB" id="200924at2759"/>
<feature type="region of interest" description="Disordered" evidence="2">
    <location>
        <begin position="459"/>
        <end position="493"/>
    </location>
</feature>
<evidence type="ECO:0000313" key="4">
    <source>
        <dbReference type="EMBL" id="KAF0467105.1"/>
    </source>
</evidence>
<dbReference type="GO" id="GO:0006370">
    <property type="term" value="P:7-methylguanosine mRNA capping"/>
    <property type="evidence" value="ECO:0007669"/>
    <property type="project" value="InterPro"/>
</dbReference>
<feature type="region of interest" description="Disordered" evidence="2">
    <location>
        <begin position="403"/>
        <end position="438"/>
    </location>
</feature>
<dbReference type="InterPro" id="IPR012340">
    <property type="entry name" value="NA-bd_OB-fold"/>
</dbReference>
<evidence type="ECO:0000256" key="2">
    <source>
        <dbReference type="SAM" id="MobiDB-lite"/>
    </source>
</evidence>
<feature type="region of interest" description="Disordered" evidence="2">
    <location>
        <begin position="556"/>
        <end position="624"/>
    </location>
</feature>
<evidence type="ECO:0000313" key="5">
    <source>
        <dbReference type="Proteomes" id="UP000439903"/>
    </source>
</evidence>
<gene>
    <name evidence="4" type="ORF">F8M41_026078</name>
</gene>
<feature type="region of interest" description="Disordered" evidence="2">
    <location>
        <begin position="852"/>
        <end position="872"/>
    </location>
</feature>
<comment type="caution">
    <text evidence="4">The sequence shown here is derived from an EMBL/GenBank/DDBJ whole genome shotgun (WGS) entry which is preliminary data.</text>
</comment>
<proteinExistence type="predicted"/>
<dbReference type="Gene3D" id="3.30.470.30">
    <property type="entry name" value="DNA ligase/mRNA capping enzyme"/>
    <property type="match status" value="1"/>
</dbReference>
<comment type="catalytic activity">
    <reaction evidence="1">
        <text>a 5'-end diphospho-ribonucleoside in mRNA + GTP + H(+) = a 5'-end (5'-triphosphoguanosine)-ribonucleoside in mRNA + diphosphate</text>
        <dbReference type="Rhea" id="RHEA:67012"/>
        <dbReference type="Rhea" id="RHEA-COMP:17165"/>
        <dbReference type="Rhea" id="RHEA-COMP:17166"/>
        <dbReference type="ChEBI" id="CHEBI:15378"/>
        <dbReference type="ChEBI" id="CHEBI:33019"/>
        <dbReference type="ChEBI" id="CHEBI:37565"/>
        <dbReference type="ChEBI" id="CHEBI:167616"/>
        <dbReference type="ChEBI" id="CHEBI:167617"/>
        <dbReference type="EC" id="2.7.7.50"/>
    </reaction>
    <physiologicalReaction direction="left-to-right" evidence="1">
        <dbReference type="Rhea" id="RHEA:67013"/>
    </physiologicalReaction>
</comment>
<keyword evidence="5" id="KW-1185">Reference proteome</keyword>
<feature type="compositionally biased region" description="Basic and acidic residues" evidence="2">
    <location>
        <begin position="1131"/>
        <end position="1143"/>
    </location>
</feature>
<feature type="compositionally biased region" description="Polar residues" evidence="2">
    <location>
        <begin position="705"/>
        <end position="714"/>
    </location>
</feature>
<dbReference type="GO" id="GO:0005524">
    <property type="term" value="F:ATP binding"/>
    <property type="evidence" value="ECO:0007669"/>
    <property type="project" value="InterPro"/>
</dbReference>
<feature type="region of interest" description="Disordered" evidence="2">
    <location>
        <begin position="691"/>
        <end position="714"/>
    </location>
</feature>
<feature type="region of interest" description="Disordered" evidence="2">
    <location>
        <begin position="1091"/>
        <end position="1143"/>
    </location>
</feature>
<protein>
    <submittedName>
        <fullName evidence="4">mRNA-capping enzyme subunit alpha</fullName>
    </submittedName>
</protein>
<dbReference type="GO" id="GO:0004484">
    <property type="term" value="F:mRNA guanylyltransferase activity"/>
    <property type="evidence" value="ECO:0007669"/>
    <property type="project" value="UniProtKB-EC"/>
</dbReference>
<evidence type="ECO:0000256" key="1">
    <source>
        <dbReference type="ARBA" id="ARBA00044624"/>
    </source>
</evidence>
<organism evidence="4 5">
    <name type="scientific">Gigaspora margarita</name>
    <dbReference type="NCBI Taxonomy" id="4874"/>
    <lineage>
        <taxon>Eukaryota</taxon>
        <taxon>Fungi</taxon>
        <taxon>Fungi incertae sedis</taxon>
        <taxon>Mucoromycota</taxon>
        <taxon>Glomeromycotina</taxon>
        <taxon>Glomeromycetes</taxon>
        <taxon>Diversisporales</taxon>
        <taxon>Gigasporaceae</taxon>
        <taxon>Gigaspora</taxon>
    </lineage>
</organism>
<accession>A0A8H3XHG0</accession>
<dbReference type="SUPFAM" id="SSF56091">
    <property type="entry name" value="DNA ligase/mRNA capping enzyme, catalytic domain"/>
    <property type="match status" value="1"/>
</dbReference>
<dbReference type="CDD" id="cd07895">
    <property type="entry name" value="Adenylation_mRNA_capping"/>
    <property type="match status" value="1"/>
</dbReference>
<dbReference type="PANTHER" id="PTHR10367:SF17">
    <property type="entry name" value="MRNA-CAPPING ENZYME"/>
    <property type="match status" value="1"/>
</dbReference>
<feature type="compositionally biased region" description="Basic and acidic residues" evidence="2">
    <location>
        <begin position="480"/>
        <end position="493"/>
    </location>
</feature>
<feature type="region of interest" description="Disordered" evidence="2">
    <location>
        <begin position="791"/>
        <end position="830"/>
    </location>
</feature>
<name>A0A8H3XHG0_GIGMA</name>
<dbReference type="AlphaFoldDB" id="A0A8H3XHG0"/>
<reference evidence="4 5" key="1">
    <citation type="journal article" date="2019" name="Environ. Microbiol.">
        <title>At the nexus of three kingdoms: the genome of the mycorrhizal fungus Gigaspora margarita provides insights into plant, endobacterial and fungal interactions.</title>
        <authorList>
            <person name="Venice F."/>
            <person name="Ghignone S."/>
            <person name="Salvioli di Fossalunga A."/>
            <person name="Amselem J."/>
            <person name="Novero M."/>
            <person name="Xianan X."/>
            <person name="Sedzielewska Toro K."/>
            <person name="Morin E."/>
            <person name="Lipzen A."/>
            <person name="Grigoriev I.V."/>
            <person name="Henrissat B."/>
            <person name="Martin F.M."/>
            <person name="Bonfante P."/>
        </authorList>
    </citation>
    <scope>NUCLEOTIDE SEQUENCE [LARGE SCALE GENOMIC DNA]</scope>
    <source>
        <strain evidence="4 5">BEG34</strain>
    </source>
</reference>
<sequence length="1143" mass="133384">MAFNQHQLIPRPDIKVGFRLNDEYADTLLPRIRKLLRSDPNSKRFPGTQPVDFELCHFDLLESEEYFVRDKTDGKRYIMFFTAKDGGTVFMLDESNKFRFLTNFKLPLRHNPNAIHDETMMDGEIVMEIDDNKKCLRYLIFDLMVLNGSVLIERPYNKRMGMLKQDVIEPLNAALKRNPELEKRMPFTMEIKSMELSYGLINTLQKIPSLKYGNDGLIFVPVNRPYEPDICHELLLWKPTNQMFVNFKIKIIKPSRDKKPIYQLLIASDENTHKVYDYFTPDPQTEVDWIKNVHEGDIGQFWYDEHWSTTIYDADPHIRHGGWRFRRFKREQHTADSESVLEEVLNRIQNTVPRDELEERVTVIREKWKFRQSNRVSGSQPLLTSLTQASSSESLHLPSQDLHQHSTQHYDVHEDNESPREHQDSSYSSHDPQLYSSSLEKKSPIIESRSLNENKEILSSPPLLHDRHREPLQRQPLTDTNEHHERRNSYENREFIEKKDSIENLDSSIQSNELFKTPTPLHDCHREPLQRLPLTHNISIKERRNSYEDIDLHDEEMDSDVSENSAQSRSPQTHKMSISNTEMQISKIEPTSPSNKQESFSGSENLEDIDPDADDADPWDAPDYYESSQIMNNELSYPEDQSEYWEENDHIESSESSEAALDNNFLTDSVKQEVDQSEEIQELEIPITQEQFQTRKPQQYRRESQPSIVSQHQDSRYITQQGQSQIQKPQQHQLSIRENSSIISSRPTIQHEQPQISSLSLAQQIQGPILSVQESQTSQLLIQKSPPLAQKNQEQKLIQENSQQRPQQHRLSTRESQFITQRNVEPPLPIRESQHLIQPRLQEYQIPQEIQRQEPRHISHNNQTSIQSRDLTNAEQRNQISQVQRAQELRHSVQEIRPSILQRQSEAHVHMQHLRPQLQLLPETLQENRPHIQRSQSLSHEHLIYSQQPSSQRFPIQQTQYPIQEIQRKSNRQLQEFQESGQFSERTEWEPNTGIEIPEISNNNVLPHRPIHRRHTFTSNDITQGSNIPNTRQFLNPYSSQLSTSPIDITSQSLTTQSQTIPGTGITPILKHEELSILNESPNHQFINYTQISSTSSRPAPQKRKSKGALDFILNASLTSSSSSSSSSEANQKRSRLDDENDE</sequence>
<feature type="compositionally biased region" description="Acidic residues" evidence="2">
    <location>
        <begin position="605"/>
        <end position="620"/>
    </location>
</feature>
<feature type="compositionally biased region" description="Basic and acidic residues" evidence="2">
    <location>
        <begin position="403"/>
        <end position="424"/>
    </location>
</feature>
<dbReference type="Proteomes" id="UP000439903">
    <property type="component" value="Unassembled WGS sequence"/>
</dbReference>